<evidence type="ECO:0000256" key="1">
    <source>
        <dbReference type="ARBA" id="ARBA00000185"/>
    </source>
</evidence>
<reference evidence="13" key="1">
    <citation type="submission" date="2011-08" db="EMBL/GenBank/DDBJ databases">
        <authorList>
            <consortium name="The Broad Institute Genome Sequencing Platform"/>
            <person name="Earl A."/>
            <person name="Ward D."/>
            <person name="Feldgarden M."/>
            <person name="Gevers D."/>
            <person name="Sizova M."/>
            <person name="Hazen A."/>
            <person name="Epstein S."/>
            <person name="Young S.K."/>
            <person name="Zeng Q."/>
            <person name="Gargeya S."/>
            <person name="Fitzgerald M."/>
            <person name="Haas B."/>
            <person name="Abouelleil A."/>
            <person name="Alvarado L."/>
            <person name="Arachchi H.M."/>
            <person name="Berlin A."/>
            <person name="Brown A."/>
            <person name="Chapman S.B."/>
            <person name="Chen Z."/>
            <person name="Dunbar C."/>
            <person name="Freedman E."/>
            <person name="Gearin G."/>
            <person name="Gellesch M."/>
            <person name="Goldberg J."/>
            <person name="Griggs A."/>
            <person name="Gujja S."/>
            <person name="Heiman D."/>
            <person name="Howarth C."/>
            <person name="Larson L."/>
            <person name="Lui A."/>
            <person name="MacDonald P.J.P."/>
            <person name="Montmayeur A."/>
            <person name="Murphy C."/>
            <person name="Neiman D."/>
            <person name="Pearson M."/>
            <person name="Priest M."/>
            <person name="Roberts A."/>
            <person name="Saif S."/>
            <person name="Shea T."/>
            <person name="Shenoy N."/>
            <person name="Sisk P."/>
            <person name="Stolte C."/>
            <person name="Sykes S."/>
            <person name="Wortman J."/>
            <person name="Nusbaum C."/>
            <person name="Birren B."/>
        </authorList>
    </citation>
    <scope>NUCLEOTIDE SEQUENCE</scope>
    <source>
        <strain evidence="13">ACB1</strain>
    </source>
</reference>
<dbReference type="EC" id="5.6.2.2" evidence="9"/>
<dbReference type="SUPFAM" id="SSF101904">
    <property type="entry name" value="GyrA/ParC C-terminal domain-like"/>
    <property type="match status" value="1"/>
</dbReference>
<dbReference type="FunFam" id="3.30.1360.40:FF:000002">
    <property type="entry name" value="DNA gyrase subunit A"/>
    <property type="match status" value="1"/>
</dbReference>
<dbReference type="FunFam" id="2.120.10.90:FF:000005">
    <property type="entry name" value="DNA topoisomerase 4 subunit A"/>
    <property type="match status" value="1"/>
</dbReference>
<evidence type="ECO:0000256" key="4">
    <source>
        <dbReference type="ARBA" id="ARBA00022840"/>
    </source>
</evidence>
<dbReference type="InterPro" id="IPR013760">
    <property type="entry name" value="Topo_IIA-like_dom_sf"/>
</dbReference>
<dbReference type="Proteomes" id="UP000018461">
    <property type="component" value="Unassembled WGS sequence"/>
</dbReference>
<keyword evidence="3 9" id="KW-0547">Nucleotide-binding</keyword>
<dbReference type="CDD" id="cd00187">
    <property type="entry name" value="TOP4c"/>
    <property type="match status" value="1"/>
</dbReference>
<gene>
    <name evidence="9" type="primary">gyrA</name>
    <name evidence="13" type="ORF">HMPREF9625_02109</name>
</gene>
<evidence type="ECO:0000259" key="12">
    <source>
        <dbReference type="PROSITE" id="PS52040"/>
    </source>
</evidence>
<evidence type="ECO:0000256" key="10">
    <source>
        <dbReference type="PROSITE-ProRule" id="PRU01384"/>
    </source>
</evidence>
<dbReference type="GO" id="GO:0005524">
    <property type="term" value="F:ATP binding"/>
    <property type="evidence" value="ECO:0007669"/>
    <property type="project" value="UniProtKB-UniRule"/>
</dbReference>
<comment type="function">
    <text evidence="9">A type II topoisomerase that negatively supercoils closed circular double-stranded (ds) DNA in an ATP-dependent manner to modulate DNA topology and maintain chromosomes in an underwound state. Negative supercoiling favors strand separation, and DNA replication, transcription, recombination and repair, all of which involve strand separation. Also able to catalyze the interconversion of other topological isomers of dsDNA rings, including catenanes and knotted rings. Type II topoisomerases break and join 2 DNA strands simultaneously in an ATP-dependent manner.</text>
</comment>
<dbReference type="NCBIfam" id="NF004043">
    <property type="entry name" value="PRK05560.1"/>
    <property type="match status" value="1"/>
</dbReference>
<dbReference type="Gene3D" id="3.30.1360.40">
    <property type="match status" value="1"/>
</dbReference>
<feature type="short sequence motif" description="GyrA-box" evidence="9">
    <location>
        <begin position="530"/>
        <end position="536"/>
    </location>
</feature>
<proteinExistence type="inferred from homology"/>
<keyword evidence="5 9" id="KW-0799">Topoisomerase</keyword>
<dbReference type="STRING" id="796943.HMPREF9625_02109"/>
<sequence>MEPNIFDKVQEVDLKKTMENSYIDYAMSVIVSRAIPDVRDGLKPVQRRVLYALQSLGVTPDKKTKKCATIVGETMGKYHPHGDSSIYGSLVYMGQPWSMRYVLIDKQGNFGSEDGDSPAAMRYTEAKMSKMAAEMLSGINKNTVDFMPNFSNEYDEPTVLPARFPNLLVNGATGIAVGMSTNIPPHNLREVIAGVDKIIENRIAGRKTEIDELLPIVKGPDFPTGATILGKRDVEEAYRTGRGKVKMRAVCEIETMANGKHRIIVKELPYLVYRSRVIEKIADLVKDKKIDGITYIHDAAGKNSNAKINIELRKDANPQVILNQLYKHTQLQETFGVIMLCIVNGEPKILNLLQILEEFLGHQVNVVRRRTEYDLQKCEDRAHILEGLLKALDHIDEIVAMIRAAKNVDEAKQNLISRFGFSDVQAQAIVDMRLRALTGLERERLENEYNDLLAKIAYYKEILGNENKLLSVIQEELDAIAEKYGDDRKTQFSFDKDFQAEDFISDDDVVITSTSLGYIKRMSPEHFHQQNRGGKGIKGMQTIENDYIEDLFMTTNHHYVMFFTNQGRIFRIKGYEIPEASRTARGTALVNLLSLQENEKVTATLCLRDTNEEKYLILTTKKGVIKKTELSQFANVRKNGMIAITLNEGDQLIEAKLLSEDEEIFLVTKKGMAIEFNEKDVRATGRSSMGVRGIRLNAGDEVIGMQKASQGEHFLLVSEKGYGKLTDKSCFKAQARGGKGIRCYKITEKTGDIVGFKLCDKDRELLLITTEGIMIRINLDKVSVLGRNTSGVKLMDIDKDTDTVIASVAKVRETEDEEESEEATALENTDLREEKENQEAGESQEENS</sequence>
<dbReference type="GO" id="GO:0005737">
    <property type="term" value="C:cytoplasm"/>
    <property type="evidence" value="ECO:0007669"/>
    <property type="project" value="UniProtKB-SubCell"/>
</dbReference>
<dbReference type="NCBIfam" id="TIGR01063">
    <property type="entry name" value="gyrA"/>
    <property type="match status" value="1"/>
</dbReference>
<dbReference type="Gene3D" id="2.120.10.90">
    <property type="entry name" value="DNA gyrase/topoisomerase IV, subunit A, C-terminal"/>
    <property type="match status" value="1"/>
</dbReference>
<dbReference type="HOGENOM" id="CLU_002977_6_1_9"/>
<comment type="catalytic activity">
    <reaction evidence="1 9 10">
        <text>ATP-dependent breakage, passage and rejoining of double-stranded DNA.</text>
        <dbReference type="EC" id="5.6.2.2"/>
    </reaction>
</comment>
<keyword evidence="7 9" id="KW-0413">Isomerase</keyword>
<keyword evidence="4 9" id="KW-0067">ATP-binding</keyword>
<dbReference type="GO" id="GO:0003677">
    <property type="term" value="F:DNA binding"/>
    <property type="evidence" value="ECO:0007669"/>
    <property type="project" value="UniProtKB-UniRule"/>
</dbReference>
<dbReference type="NCBIfam" id="NF004044">
    <property type="entry name" value="PRK05561.1"/>
    <property type="match status" value="1"/>
</dbReference>
<dbReference type="PANTHER" id="PTHR43493">
    <property type="entry name" value="DNA GYRASE/TOPOISOMERASE SUBUNIT A"/>
    <property type="match status" value="1"/>
</dbReference>
<feature type="domain" description="Topo IIA-type catalytic" evidence="12">
    <location>
        <begin position="35"/>
        <end position="509"/>
    </location>
</feature>
<comment type="subunit">
    <text evidence="9">Heterotetramer, composed of two GyrA and two GyrB chains. In the heterotetramer, GyrA contains the active site tyrosine that forms a transient covalent intermediate with DNA, while GyrB binds cofactors and catalyzes ATP hydrolysis.</text>
</comment>
<comment type="subcellular location">
    <subcellularLocation>
        <location evidence="9">Cytoplasm</location>
    </subcellularLocation>
</comment>
<feature type="region of interest" description="Disordered" evidence="11">
    <location>
        <begin position="810"/>
        <end position="848"/>
    </location>
</feature>
<evidence type="ECO:0000256" key="7">
    <source>
        <dbReference type="ARBA" id="ARBA00023235"/>
    </source>
</evidence>
<evidence type="ECO:0000313" key="13">
    <source>
        <dbReference type="EMBL" id="EHL13296.1"/>
    </source>
</evidence>
<feature type="active site" description="O-(5'-phospho-DNA)-tyrosine intermediate" evidence="9 10">
    <location>
        <position position="123"/>
    </location>
</feature>
<dbReference type="EMBL" id="AFZC02000001">
    <property type="protein sequence ID" value="EHL13296.1"/>
    <property type="molecule type" value="Genomic_DNA"/>
</dbReference>
<dbReference type="Pfam" id="PF03989">
    <property type="entry name" value="DNA_gyraseA_C"/>
    <property type="match status" value="6"/>
</dbReference>
<keyword evidence="14" id="KW-1185">Reference proteome</keyword>
<dbReference type="InterPro" id="IPR013758">
    <property type="entry name" value="Topo_IIA_A/C_ab"/>
</dbReference>
<evidence type="ECO:0000256" key="6">
    <source>
        <dbReference type="ARBA" id="ARBA00023125"/>
    </source>
</evidence>
<comment type="miscellaneous">
    <text evidence="9">Few gyrases are as efficient as E.coli at forming negative supercoils. Not all organisms have 2 type II topoisomerases; in organisms with a single type II topoisomerase this enzyme also has to decatenate newly replicated chromosomes.</text>
</comment>
<evidence type="ECO:0000256" key="8">
    <source>
        <dbReference type="ARBA" id="ARBA00063644"/>
    </source>
</evidence>
<evidence type="ECO:0000256" key="5">
    <source>
        <dbReference type="ARBA" id="ARBA00023029"/>
    </source>
</evidence>
<accession>G9WL52</accession>
<comment type="caution">
    <text evidence="13">The sequence shown here is derived from an EMBL/GenBank/DDBJ whole genome shotgun (WGS) entry which is preliminary data.</text>
</comment>
<evidence type="ECO:0000256" key="3">
    <source>
        <dbReference type="ARBA" id="ARBA00022741"/>
    </source>
</evidence>
<evidence type="ECO:0000313" key="14">
    <source>
        <dbReference type="Proteomes" id="UP000018461"/>
    </source>
</evidence>
<dbReference type="Pfam" id="PF00521">
    <property type="entry name" value="DNA_topoisoIV"/>
    <property type="match status" value="1"/>
</dbReference>
<dbReference type="PANTHER" id="PTHR43493:SF5">
    <property type="entry name" value="DNA GYRASE SUBUNIT A, CHLOROPLASTIC_MITOCHONDRIAL"/>
    <property type="match status" value="1"/>
</dbReference>
<dbReference type="FunFam" id="1.10.268.10:FF:000001">
    <property type="entry name" value="DNA gyrase subunit A"/>
    <property type="match status" value="1"/>
</dbReference>
<dbReference type="GO" id="GO:0006265">
    <property type="term" value="P:DNA topological change"/>
    <property type="evidence" value="ECO:0007669"/>
    <property type="project" value="UniProtKB-UniRule"/>
</dbReference>
<feature type="compositionally biased region" description="Basic and acidic residues" evidence="11">
    <location>
        <begin position="829"/>
        <end position="838"/>
    </location>
</feature>
<dbReference type="SMART" id="SM00434">
    <property type="entry name" value="TOP4c"/>
    <property type="match status" value="1"/>
</dbReference>
<dbReference type="Gene3D" id="1.10.268.10">
    <property type="entry name" value="Topoisomerase, domain 3"/>
    <property type="match status" value="1"/>
</dbReference>
<dbReference type="InterPro" id="IPR013757">
    <property type="entry name" value="Topo_IIA_A_a_sf"/>
</dbReference>
<keyword evidence="9" id="KW-0963">Cytoplasm</keyword>
<comment type="subunit">
    <text evidence="8">Heterotetramer composed of ParC and ParE.</text>
</comment>
<dbReference type="HAMAP" id="MF_01897">
    <property type="entry name" value="GyrA"/>
    <property type="match status" value="1"/>
</dbReference>
<dbReference type="GO" id="GO:0005694">
    <property type="term" value="C:chromosome"/>
    <property type="evidence" value="ECO:0007669"/>
    <property type="project" value="InterPro"/>
</dbReference>
<dbReference type="GO" id="GO:0009330">
    <property type="term" value="C:DNA topoisomerase type II (double strand cut, ATP-hydrolyzing) complex"/>
    <property type="evidence" value="ECO:0007669"/>
    <property type="project" value="TreeGrafter"/>
</dbReference>
<keyword evidence="6 9" id="KW-0238">DNA-binding</keyword>
<evidence type="ECO:0000256" key="9">
    <source>
        <dbReference type="HAMAP-Rule" id="MF_01897"/>
    </source>
</evidence>
<dbReference type="Gene3D" id="3.90.199.10">
    <property type="entry name" value="Topoisomerase II, domain 5"/>
    <property type="match status" value="1"/>
</dbReference>
<dbReference type="AlphaFoldDB" id="G9WL52"/>
<protein>
    <recommendedName>
        <fullName evidence="9">DNA gyrase subunit A</fullName>
        <ecNumber evidence="9">5.6.2.2</ecNumber>
    </recommendedName>
</protein>
<comment type="similarity">
    <text evidence="2 9">Belongs to the type II topoisomerase GyrA/ParC subunit family.</text>
</comment>
<name>G9WL52_9FIRM</name>
<feature type="compositionally biased region" description="Acidic residues" evidence="11">
    <location>
        <begin position="814"/>
        <end position="824"/>
    </location>
</feature>
<evidence type="ECO:0000256" key="11">
    <source>
        <dbReference type="SAM" id="MobiDB-lite"/>
    </source>
</evidence>
<dbReference type="InterPro" id="IPR006691">
    <property type="entry name" value="GyrA/parC_rep"/>
</dbReference>
<dbReference type="RefSeq" id="WP_009535931.1">
    <property type="nucleotide sequence ID" value="NZ_KE148312.1"/>
</dbReference>
<dbReference type="GO" id="GO:0034335">
    <property type="term" value="F:DNA negative supercoiling activity"/>
    <property type="evidence" value="ECO:0007669"/>
    <property type="project" value="UniProtKB-ARBA"/>
</dbReference>
<evidence type="ECO:0000256" key="2">
    <source>
        <dbReference type="ARBA" id="ARBA00008263"/>
    </source>
</evidence>
<dbReference type="PATRIC" id="fig|796943.3.peg.468"/>
<dbReference type="SUPFAM" id="SSF56719">
    <property type="entry name" value="Type II DNA topoisomerase"/>
    <property type="match status" value="1"/>
</dbReference>
<dbReference type="InterPro" id="IPR005743">
    <property type="entry name" value="GyrA"/>
</dbReference>
<dbReference type="InterPro" id="IPR035516">
    <property type="entry name" value="Gyrase/topoIV_suA_C"/>
</dbReference>
<dbReference type="InterPro" id="IPR050220">
    <property type="entry name" value="Type_II_DNA_Topoisomerases"/>
</dbReference>
<dbReference type="GO" id="GO:0006261">
    <property type="term" value="P:DNA-templated DNA replication"/>
    <property type="evidence" value="ECO:0007669"/>
    <property type="project" value="UniProtKB-UniRule"/>
</dbReference>
<organism evidence="13 14">
    <name type="scientific">Oribacterium parvum ACB1</name>
    <dbReference type="NCBI Taxonomy" id="796943"/>
    <lineage>
        <taxon>Bacteria</taxon>
        <taxon>Bacillati</taxon>
        <taxon>Bacillota</taxon>
        <taxon>Clostridia</taxon>
        <taxon>Lachnospirales</taxon>
        <taxon>Lachnospiraceae</taxon>
        <taxon>Oribacterium</taxon>
    </lineage>
</organism>
<dbReference type="PROSITE" id="PS52040">
    <property type="entry name" value="TOPO_IIA"/>
    <property type="match status" value="1"/>
</dbReference>
<dbReference type="InterPro" id="IPR002205">
    <property type="entry name" value="Topo_IIA_dom_A"/>
</dbReference>
<reference evidence="13" key="2">
    <citation type="submission" date="2013-03" db="EMBL/GenBank/DDBJ databases">
        <title>The Genome Sequence of Oribacterium sp. ACB1.</title>
        <authorList>
            <consortium name="The Broad Institute Genomics Platform"/>
            <consortium name="The Broad Institute Genome Sequencing Center for Infectious Disease"/>
            <person name="Earl A."/>
            <person name="Ward D."/>
            <person name="Feldgarden M."/>
            <person name="Gevers D."/>
            <person name="Sizova M."/>
            <person name="Hazen A."/>
            <person name="Epstein S."/>
            <person name="Walker B."/>
            <person name="Young S."/>
            <person name="Zeng Q."/>
            <person name="Gargeya S."/>
            <person name="Fitzgerald M."/>
            <person name="Haas B."/>
            <person name="Abouelleil A."/>
            <person name="Allen A.W."/>
            <person name="Alvarado L."/>
            <person name="Arachchi H.M."/>
            <person name="Berlin A.M."/>
            <person name="Chapman S.B."/>
            <person name="Gainer-Dewar J."/>
            <person name="Goldberg J."/>
            <person name="Griggs A."/>
            <person name="Gujja S."/>
            <person name="Hansen M."/>
            <person name="Howarth C."/>
            <person name="Imamovic A."/>
            <person name="Ireland A."/>
            <person name="Larimer J."/>
            <person name="McCowan C."/>
            <person name="Murphy C."/>
            <person name="Pearson M."/>
            <person name="Poon T.W."/>
            <person name="Priest M."/>
            <person name="Roberts A."/>
            <person name="Saif S."/>
            <person name="Shea T."/>
            <person name="Sisk P."/>
            <person name="Sykes S."/>
            <person name="Wortman J."/>
            <person name="Nusbaum C."/>
            <person name="Birren B."/>
        </authorList>
    </citation>
    <scope>NUCLEOTIDE SEQUENCE [LARGE SCALE GENOMIC DNA]</scope>
    <source>
        <strain evidence="13">ACB1</strain>
    </source>
</reference>